<dbReference type="GO" id="GO:0003677">
    <property type="term" value="F:DNA binding"/>
    <property type="evidence" value="ECO:0007669"/>
    <property type="project" value="InterPro"/>
</dbReference>
<dbReference type="EMBL" id="JABVCQ010000046">
    <property type="protein sequence ID" value="MBB1127295.1"/>
    <property type="molecule type" value="Genomic_DNA"/>
</dbReference>
<evidence type="ECO:0000313" key="9">
    <source>
        <dbReference type="EMBL" id="MBB1127295.1"/>
    </source>
</evidence>
<dbReference type="AlphaFoldDB" id="A0A839HED2"/>
<dbReference type="SUPFAM" id="SSF52540">
    <property type="entry name" value="P-loop containing nucleoside triphosphate hydrolases"/>
    <property type="match status" value="1"/>
</dbReference>
<proteinExistence type="predicted"/>
<dbReference type="GO" id="GO:0003887">
    <property type="term" value="F:DNA-directed DNA polymerase activity"/>
    <property type="evidence" value="ECO:0007669"/>
    <property type="project" value="UniProtKB-KW"/>
</dbReference>
<dbReference type="InterPro" id="IPR004622">
    <property type="entry name" value="DNA_pol_HolB"/>
</dbReference>
<dbReference type="SUPFAM" id="SSF48019">
    <property type="entry name" value="post-AAA+ oligomerization domain-like"/>
    <property type="match status" value="1"/>
</dbReference>
<dbReference type="Gene3D" id="1.20.272.10">
    <property type="match status" value="1"/>
</dbReference>
<evidence type="ECO:0000259" key="8">
    <source>
        <dbReference type="Pfam" id="PF09115"/>
    </source>
</evidence>
<dbReference type="EC" id="2.7.7.7" evidence="1"/>
<dbReference type="InterPro" id="IPR050238">
    <property type="entry name" value="DNA_Rep/Repair_Clamp_Loader"/>
</dbReference>
<dbReference type="InterPro" id="IPR015199">
    <property type="entry name" value="DNA_pol_III_delta_C"/>
</dbReference>
<organism evidence="9 10">
    <name type="scientific">Thiospirillum jenense</name>
    <dbReference type="NCBI Taxonomy" id="1653858"/>
    <lineage>
        <taxon>Bacteria</taxon>
        <taxon>Pseudomonadati</taxon>
        <taxon>Pseudomonadota</taxon>
        <taxon>Gammaproteobacteria</taxon>
        <taxon>Chromatiales</taxon>
        <taxon>Chromatiaceae</taxon>
        <taxon>Thiospirillum</taxon>
    </lineage>
</organism>
<evidence type="ECO:0000256" key="4">
    <source>
        <dbReference type="ARBA" id="ARBA00022695"/>
    </source>
</evidence>
<dbReference type="RefSeq" id="WP_182584922.1">
    <property type="nucleotide sequence ID" value="NZ_JABVCQ010000046.1"/>
</dbReference>
<dbReference type="InterPro" id="IPR008921">
    <property type="entry name" value="DNA_pol3_clamp-load_cplx_C"/>
</dbReference>
<dbReference type="GO" id="GO:0009360">
    <property type="term" value="C:DNA polymerase III complex"/>
    <property type="evidence" value="ECO:0007669"/>
    <property type="project" value="InterPro"/>
</dbReference>
<dbReference type="Proteomes" id="UP000548632">
    <property type="component" value="Unassembled WGS sequence"/>
</dbReference>
<keyword evidence="10" id="KW-1185">Reference proteome</keyword>
<dbReference type="Pfam" id="PF13177">
    <property type="entry name" value="DNA_pol3_delta2"/>
    <property type="match status" value="1"/>
</dbReference>
<evidence type="ECO:0000256" key="3">
    <source>
        <dbReference type="ARBA" id="ARBA00022679"/>
    </source>
</evidence>
<reference evidence="9 10" key="1">
    <citation type="journal article" date="2020" name="Arch. Microbiol.">
        <title>The genome sequence of the giant phototrophic gammaproteobacterium Thiospirillum jenense gives insight into its physiological properties and phylogenetic relationships.</title>
        <authorList>
            <person name="Imhoff J.F."/>
            <person name="Meyer T.E."/>
            <person name="Kyndt J.A."/>
        </authorList>
    </citation>
    <scope>NUCLEOTIDE SEQUENCE [LARGE SCALE GENOMIC DNA]</scope>
    <source>
        <strain evidence="9 10">DSM 216</strain>
    </source>
</reference>
<dbReference type="GO" id="GO:0006261">
    <property type="term" value="P:DNA-templated DNA replication"/>
    <property type="evidence" value="ECO:0007669"/>
    <property type="project" value="TreeGrafter"/>
</dbReference>
<dbReference type="PANTHER" id="PTHR11669:SF8">
    <property type="entry name" value="DNA POLYMERASE III SUBUNIT DELTA"/>
    <property type="match status" value="1"/>
</dbReference>
<keyword evidence="5" id="KW-0235">DNA replication</keyword>
<keyword evidence="6" id="KW-0239">DNA-directed DNA polymerase</keyword>
<evidence type="ECO:0000256" key="7">
    <source>
        <dbReference type="ARBA" id="ARBA00049244"/>
    </source>
</evidence>
<evidence type="ECO:0000256" key="6">
    <source>
        <dbReference type="ARBA" id="ARBA00022932"/>
    </source>
</evidence>
<evidence type="ECO:0000256" key="5">
    <source>
        <dbReference type="ARBA" id="ARBA00022705"/>
    </source>
</evidence>
<evidence type="ECO:0000256" key="2">
    <source>
        <dbReference type="ARBA" id="ARBA00014363"/>
    </source>
</evidence>
<dbReference type="GO" id="GO:0008408">
    <property type="term" value="F:3'-5' exonuclease activity"/>
    <property type="evidence" value="ECO:0007669"/>
    <property type="project" value="InterPro"/>
</dbReference>
<dbReference type="NCBIfam" id="TIGR00678">
    <property type="entry name" value="holB"/>
    <property type="match status" value="1"/>
</dbReference>
<dbReference type="Pfam" id="PF09115">
    <property type="entry name" value="DNApol3-delta_C"/>
    <property type="match status" value="1"/>
</dbReference>
<evidence type="ECO:0000313" key="10">
    <source>
        <dbReference type="Proteomes" id="UP000548632"/>
    </source>
</evidence>
<evidence type="ECO:0000256" key="1">
    <source>
        <dbReference type="ARBA" id="ARBA00012417"/>
    </source>
</evidence>
<keyword evidence="3 9" id="KW-0808">Transferase</keyword>
<dbReference type="PANTHER" id="PTHR11669">
    <property type="entry name" value="REPLICATION FACTOR C / DNA POLYMERASE III GAMMA-TAU SUBUNIT"/>
    <property type="match status" value="1"/>
</dbReference>
<protein>
    <recommendedName>
        <fullName evidence="2">DNA polymerase III subunit delta'</fullName>
        <ecNumber evidence="1">2.7.7.7</ecNumber>
    </recommendedName>
</protein>
<gene>
    <name evidence="9" type="ORF">HUK38_13840</name>
</gene>
<sequence length="345" mass="37788">MTAFTYSIPRTRLPWHHDHWRRLITATRTQRLGHAWLLLGMAGLGKRHFADLLTQALLCRQPLADGAPCGSCQECHLVTTGQHPDNQHVQPAADSVLGEIKVDTIRELTAQAALTPHRAARKVIQIHPAEAMNRTAANALLKTLEEPSPSTLLLLIADDATRLPATVRSRCQHLLFVPPPAALALDWLRAVGGQAPAAAQYPLLLQLAAGAPLRALTLAADTELLAARATAYQAWLRVGRGQQDPLAAAVTWQSLDPHWVLDTLTSWLVDIMRLGSGGAQVAITNLDQRADLTQLARRCSPAAIHQFTQQVLKARRLLNTSVNKQLLLESLLIRWAMLAMASNQR</sequence>
<comment type="catalytic activity">
    <reaction evidence="7">
        <text>DNA(n) + a 2'-deoxyribonucleoside 5'-triphosphate = DNA(n+1) + diphosphate</text>
        <dbReference type="Rhea" id="RHEA:22508"/>
        <dbReference type="Rhea" id="RHEA-COMP:17339"/>
        <dbReference type="Rhea" id="RHEA-COMP:17340"/>
        <dbReference type="ChEBI" id="CHEBI:33019"/>
        <dbReference type="ChEBI" id="CHEBI:61560"/>
        <dbReference type="ChEBI" id="CHEBI:173112"/>
        <dbReference type="EC" id="2.7.7.7"/>
    </reaction>
</comment>
<dbReference type="NCBIfam" id="NF004310">
    <property type="entry name" value="PRK05707.1"/>
    <property type="match status" value="1"/>
</dbReference>
<name>A0A839HED2_9GAMM</name>
<dbReference type="Gene3D" id="3.40.50.300">
    <property type="entry name" value="P-loop containing nucleotide triphosphate hydrolases"/>
    <property type="match status" value="1"/>
</dbReference>
<dbReference type="InterPro" id="IPR027417">
    <property type="entry name" value="P-loop_NTPase"/>
</dbReference>
<comment type="caution">
    <text evidence="9">The sequence shown here is derived from an EMBL/GenBank/DDBJ whole genome shotgun (WGS) entry which is preliminary data.</text>
</comment>
<accession>A0A839HED2</accession>
<feature type="domain" description="DNA polymerase III delta subunit C-terminal" evidence="8">
    <location>
        <begin position="224"/>
        <end position="335"/>
    </location>
</feature>
<keyword evidence="4 9" id="KW-0548">Nucleotidyltransferase</keyword>